<dbReference type="EMBL" id="ML994624">
    <property type="protein sequence ID" value="KAF2188379.1"/>
    <property type="molecule type" value="Genomic_DNA"/>
</dbReference>
<dbReference type="InterPro" id="IPR045119">
    <property type="entry name" value="SUN1-5"/>
</dbReference>
<dbReference type="Proteomes" id="UP000800200">
    <property type="component" value="Unassembled WGS sequence"/>
</dbReference>
<dbReference type="Pfam" id="PF07738">
    <property type="entry name" value="Sad1_UNC"/>
    <property type="match status" value="1"/>
</dbReference>
<comment type="subcellular location">
    <subcellularLocation>
        <location evidence="1">Membrane</location>
    </subcellularLocation>
</comment>
<gene>
    <name evidence="8" type="ORF">K469DRAFT_468623</name>
</gene>
<proteinExistence type="predicted"/>
<dbReference type="InterPro" id="IPR012919">
    <property type="entry name" value="SUN_dom"/>
</dbReference>
<name>A0A6A6ECT4_9PEZI</name>
<organism evidence="8 9">
    <name type="scientific">Zopfia rhizophila CBS 207.26</name>
    <dbReference type="NCBI Taxonomy" id="1314779"/>
    <lineage>
        <taxon>Eukaryota</taxon>
        <taxon>Fungi</taxon>
        <taxon>Dikarya</taxon>
        <taxon>Ascomycota</taxon>
        <taxon>Pezizomycotina</taxon>
        <taxon>Dothideomycetes</taxon>
        <taxon>Dothideomycetes incertae sedis</taxon>
        <taxon>Zopfiaceae</taxon>
        <taxon>Zopfia</taxon>
    </lineage>
</organism>
<evidence type="ECO:0000313" key="8">
    <source>
        <dbReference type="EMBL" id="KAF2188379.1"/>
    </source>
</evidence>
<evidence type="ECO:0000256" key="3">
    <source>
        <dbReference type="ARBA" id="ARBA00022989"/>
    </source>
</evidence>
<feature type="region of interest" description="Disordered" evidence="5">
    <location>
        <begin position="89"/>
        <end position="183"/>
    </location>
</feature>
<keyword evidence="2 6" id="KW-0812">Transmembrane</keyword>
<keyword evidence="4 6" id="KW-0472">Membrane</keyword>
<evidence type="ECO:0000256" key="2">
    <source>
        <dbReference type="ARBA" id="ARBA00022692"/>
    </source>
</evidence>
<keyword evidence="3 6" id="KW-1133">Transmembrane helix</keyword>
<dbReference type="AlphaFoldDB" id="A0A6A6ECT4"/>
<keyword evidence="9" id="KW-1185">Reference proteome</keyword>
<dbReference type="PANTHER" id="PTHR12911:SF8">
    <property type="entry name" value="KLAROID PROTEIN-RELATED"/>
    <property type="match status" value="1"/>
</dbReference>
<evidence type="ECO:0000256" key="4">
    <source>
        <dbReference type="ARBA" id="ARBA00023136"/>
    </source>
</evidence>
<feature type="domain" description="SUN" evidence="7">
    <location>
        <begin position="492"/>
        <end position="672"/>
    </location>
</feature>
<protein>
    <recommendedName>
        <fullName evidence="7">SUN domain-containing protein</fullName>
    </recommendedName>
</protein>
<dbReference type="OrthoDB" id="342281at2759"/>
<evidence type="ECO:0000256" key="6">
    <source>
        <dbReference type="SAM" id="Phobius"/>
    </source>
</evidence>
<feature type="compositionally biased region" description="Basic and acidic residues" evidence="5">
    <location>
        <begin position="155"/>
        <end position="169"/>
    </location>
</feature>
<feature type="compositionally biased region" description="Basic and acidic residues" evidence="5">
    <location>
        <begin position="89"/>
        <end position="102"/>
    </location>
</feature>
<feature type="compositionally biased region" description="Polar residues" evidence="5">
    <location>
        <begin position="170"/>
        <end position="183"/>
    </location>
</feature>
<evidence type="ECO:0000256" key="5">
    <source>
        <dbReference type="SAM" id="MobiDB-lite"/>
    </source>
</evidence>
<dbReference type="PANTHER" id="PTHR12911">
    <property type="entry name" value="SAD1/UNC-84-LIKE PROTEIN-RELATED"/>
    <property type="match status" value="1"/>
</dbReference>
<feature type="region of interest" description="Disordered" evidence="5">
    <location>
        <begin position="20"/>
        <end position="47"/>
    </location>
</feature>
<reference evidence="8" key="1">
    <citation type="journal article" date="2020" name="Stud. Mycol.">
        <title>101 Dothideomycetes genomes: a test case for predicting lifestyles and emergence of pathogens.</title>
        <authorList>
            <person name="Haridas S."/>
            <person name="Albert R."/>
            <person name="Binder M."/>
            <person name="Bloem J."/>
            <person name="Labutti K."/>
            <person name="Salamov A."/>
            <person name="Andreopoulos B."/>
            <person name="Baker S."/>
            <person name="Barry K."/>
            <person name="Bills G."/>
            <person name="Bluhm B."/>
            <person name="Cannon C."/>
            <person name="Castanera R."/>
            <person name="Culley D."/>
            <person name="Daum C."/>
            <person name="Ezra D."/>
            <person name="Gonzalez J."/>
            <person name="Henrissat B."/>
            <person name="Kuo A."/>
            <person name="Liang C."/>
            <person name="Lipzen A."/>
            <person name="Lutzoni F."/>
            <person name="Magnuson J."/>
            <person name="Mondo S."/>
            <person name="Nolan M."/>
            <person name="Ohm R."/>
            <person name="Pangilinan J."/>
            <person name="Park H.-J."/>
            <person name="Ramirez L."/>
            <person name="Alfaro M."/>
            <person name="Sun H."/>
            <person name="Tritt A."/>
            <person name="Yoshinaga Y."/>
            <person name="Zwiers L.-H."/>
            <person name="Turgeon B."/>
            <person name="Goodwin S."/>
            <person name="Spatafora J."/>
            <person name="Crous P."/>
            <person name="Grigoriev I."/>
        </authorList>
    </citation>
    <scope>NUCLEOTIDE SEQUENCE</scope>
    <source>
        <strain evidence="8">CBS 207.26</strain>
    </source>
</reference>
<evidence type="ECO:0000256" key="1">
    <source>
        <dbReference type="ARBA" id="ARBA00004370"/>
    </source>
</evidence>
<sequence>MSHVNQIGQTPIRRSTRLASIARSESHAPSVTASVATTTATPSRAAAKRKALLPKLKASQSHAYGATGRLSNAADLAIPVTGFAQAFESQRENAVARDEEASPRNSANSSAQSSPSTSVHRANISEHGSTPAPTRNTPIHQTIQDRPTSALSSLRSEELETRDGTRSPTHESPSPSANNTSKSFGIAHEAGMTRVNGIAYHPRQRVPVLSQAAVQASGIEQPPPQPSILQSFFGIIGRNWMKVFGVLTILAITLMLLTPATQTSALTPGDSGVSMLGAIHDRVSYTWASVMDWISPNAVYEITSSVSSGDSRRVRKLENEQQSIKESIDRLEKHLPHGIVAQKNKDGQLEIPNEFWRALISKIQSEGLNDPSTTYDAQWIEWVEKNEAKIVQLIDRGFENRLDVARQSLEILDKKEFLELMQQDYSKLSDRIDKKIAEVTRSLQKELKAAAKEVAKKAFMDQIRLESLAYTNIIVNTELSLRKVNYFSPGLGARVDPYLTSSTFVEQRSAAARVYRKLFSLPQRRPPIAALEKWDEASECWCAAPNTQKTGQAQLTVNLGQSMYPKQVTVEHIPKEGTLDYRSAPQDLELWAEVSQDILEQVQPALDCSDGPKGWLCLGKFTYNIHGANHVQTFNLDVNLDGIEGVSRTMVRVTKNWGQDYTCLYRLRLHGE</sequence>
<dbReference type="GO" id="GO:0034993">
    <property type="term" value="C:meiotic nuclear membrane microtubule tethering complex"/>
    <property type="evidence" value="ECO:0007669"/>
    <property type="project" value="TreeGrafter"/>
</dbReference>
<feature type="non-terminal residue" evidence="8">
    <location>
        <position position="672"/>
    </location>
</feature>
<feature type="compositionally biased region" description="Low complexity" evidence="5">
    <location>
        <begin position="28"/>
        <end position="45"/>
    </location>
</feature>
<feature type="transmembrane region" description="Helical" evidence="6">
    <location>
        <begin position="240"/>
        <end position="258"/>
    </location>
</feature>
<feature type="compositionally biased region" description="Low complexity" evidence="5">
    <location>
        <begin position="103"/>
        <end position="118"/>
    </location>
</feature>
<dbReference type="PROSITE" id="PS51469">
    <property type="entry name" value="SUN"/>
    <property type="match status" value="1"/>
</dbReference>
<evidence type="ECO:0000313" key="9">
    <source>
        <dbReference type="Proteomes" id="UP000800200"/>
    </source>
</evidence>
<dbReference type="GO" id="GO:0043495">
    <property type="term" value="F:protein-membrane adaptor activity"/>
    <property type="evidence" value="ECO:0007669"/>
    <property type="project" value="TreeGrafter"/>
</dbReference>
<accession>A0A6A6ECT4</accession>
<evidence type="ECO:0000259" key="7">
    <source>
        <dbReference type="PROSITE" id="PS51469"/>
    </source>
</evidence>
<feature type="compositionally biased region" description="Polar residues" evidence="5">
    <location>
        <begin position="126"/>
        <end position="150"/>
    </location>
</feature>
<dbReference type="Gene3D" id="2.60.120.260">
    <property type="entry name" value="Galactose-binding domain-like"/>
    <property type="match status" value="1"/>
</dbReference>